<dbReference type="EMBL" id="CAADIK010000009">
    <property type="protein sequence ID" value="VFR64157.1"/>
    <property type="molecule type" value="Genomic_DNA"/>
</dbReference>
<protein>
    <recommendedName>
        <fullName evidence="5">DUF2946 domain-containing protein</fullName>
    </recommendedName>
</protein>
<evidence type="ECO:0008006" key="5">
    <source>
        <dbReference type="Google" id="ProtNLM"/>
    </source>
</evidence>
<dbReference type="EMBL" id="CAADID010000003">
    <property type="protein sequence ID" value="VFR58110.1"/>
    <property type="molecule type" value="Genomic_DNA"/>
</dbReference>
<dbReference type="AlphaFoldDB" id="A0A484UJM9"/>
<evidence type="ECO:0000313" key="2">
    <source>
        <dbReference type="EMBL" id="VFR58110.1"/>
    </source>
</evidence>
<reference evidence="4" key="1">
    <citation type="submission" date="2019-03" db="EMBL/GenBank/DDBJ databases">
        <authorList>
            <person name="Danneels B."/>
        </authorList>
    </citation>
    <scope>NUCLEOTIDE SEQUENCE</scope>
</reference>
<dbReference type="EMBL" id="CAADIP010000017">
    <property type="protein sequence ID" value="VFR86881.1"/>
    <property type="molecule type" value="Genomic_DNA"/>
</dbReference>
<organism evidence="4">
    <name type="scientific">plant metagenome</name>
    <dbReference type="NCBI Taxonomy" id="1297885"/>
    <lineage>
        <taxon>unclassified sequences</taxon>
        <taxon>metagenomes</taxon>
        <taxon>organismal metagenomes</taxon>
    </lineage>
</organism>
<accession>A0A484UJM9</accession>
<evidence type="ECO:0000313" key="1">
    <source>
        <dbReference type="EMBL" id="VFR43496.1"/>
    </source>
</evidence>
<evidence type="ECO:0000313" key="4">
    <source>
        <dbReference type="EMBL" id="VFR86881.1"/>
    </source>
</evidence>
<dbReference type="EMBL" id="CAADIG010000015">
    <property type="protein sequence ID" value="VFR43496.1"/>
    <property type="molecule type" value="Genomic_DNA"/>
</dbReference>
<proteinExistence type="predicted"/>
<sequence length="143" mass="15060">MRSMSTRNRPLLTQWLQARLLLSLLLLSVIARGAIPAGYMPDADALKQGRIEISLCVAGHVTTVPMWLEADTPKTDLAGNDAAADPCPYWLHAHQQAALPATVSVPALPAPRALPLPVSPTFLVLAAHGPTGPPLGSRAPPQA</sequence>
<name>A0A484UJM9_9ZZZZ</name>
<evidence type="ECO:0000313" key="3">
    <source>
        <dbReference type="EMBL" id="VFR64157.1"/>
    </source>
</evidence>
<gene>
    <name evidence="1" type="ORF">ANT2_1632</name>
    <name evidence="2" type="ORF">ANT3_1633</name>
    <name evidence="3" type="ORF">BRI9_3067</name>
    <name evidence="4" type="ORF">IVO3_3067</name>
</gene>